<dbReference type="OrthoDB" id="3357002at2759"/>
<feature type="transmembrane region" description="Helical" evidence="2">
    <location>
        <begin position="445"/>
        <end position="463"/>
    </location>
</feature>
<dbReference type="PANTHER" id="PTHR35184:SF1">
    <property type="entry name" value="INTEGRAL MEMBRANE PROTEIN"/>
    <property type="match status" value="1"/>
</dbReference>
<accession>A0A8T9CEI3</accession>
<feature type="transmembrane region" description="Helical" evidence="2">
    <location>
        <begin position="362"/>
        <end position="385"/>
    </location>
</feature>
<sequence length="631" mass="66789">MGNFISTASQTAHPAAASTVTVVESSSSVLAKSSTKSEPATLSTLSVLETSSSSFESLLRPSPTISSTNQLSPSAALAGFSTPAPLPALSAAVAETSSQATQPTPSSTLASFSASAAIPPLSAAIGGISSSTARATLSSVTSSIPATAVSAIAQTSGTVSPAALAGSSTTPLAAQAAAPTLAANMAGVVSTPTVVQQAGPGPYTPPTAFIGGTPTTNLDVPITAVFLALFMMGAVTHLTIHERNGKRGHKFHLSDAVFDFCMVRTVTCTMRIVWAFRPTNLSIEIAAIIFDKAGAVVLYAVNVFFTQRILRAIHPSFGWSAGISSGFLALVVSVPVIIIMNIIFSVLLFYTQVEHLSLIARGFLLFGSCWTTFLSVFPILVVGIATAIPSPTPVEKFGTGRFRAKIILLLFASSVLFTGAVTRLISNIQKNPAVSPGEVNSKTTYYTTGFMLEIMVVIVYAVGRIDLRFWVPNGSSGPGDYTKKETDEQRLFQDKEEIFEDIDVGLAMSMDTSATNNWNQQGRGMSTDSSVTQEQVGRAIRGIGLESEVFGQPIDVGESELQLYAVRVKKFAMATEMPQRSPQSKRQSYMHRQSTSIGELPPRPAQSRRMSNLYRAPDARKSQMWVQATQT</sequence>
<comment type="caution">
    <text evidence="3">The sequence shown here is derived from an EMBL/GenBank/DDBJ whole genome shotgun (WGS) entry which is preliminary data.</text>
</comment>
<dbReference type="Proteomes" id="UP000469558">
    <property type="component" value="Unassembled WGS sequence"/>
</dbReference>
<keyword evidence="2" id="KW-0812">Transmembrane</keyword>
<feature type="region of interest" description="Disordered" evidence="1">
    <location>
        <begin position="576"/>
        <end position="609"/>
    </location>
</feature>
<feature type="compositionally biased region" description="Polar residues" evidence="1">
    <location>
        <begin position="578"/>
        <end position="597"/>
    </location>
</feature>
<organism evidence="3 4">
    <name type="scientific">Lachnellula suecica</name>
    <dbReference type="NCBI Taxonomy" id="602035"/>
    <lineage>
        <taxon>Eukaryota</taxon>
        <taxon>Fungi</taxon>
        <taxon>Dikarya</taxon>
        <taxon>Ascomycota</taxon>
        <taxon>Pezizomycotina</taxon>
        <taxon>Leotiomycetes</taxon>
        <taxon>Helotiales</taxon>
        <taxon>Lachnaceae</taxon>
        <taxon>Lachnellula</taxon>
    </lineage>
</organism>
<feature type="transmembrane region" description="Helical" evidence="2">
    <location>
        <begin position="406"/>
        <end position="425"/>
    </location>
</feature>
<keyword evidence="4" id="KW-1185">Reference proteome</keyword>
<feature type="transmembrane region" description="Helical" evidence="2">
    <location>
        <begin position="220"/>
        <end position="240"/>
    </location>
</feature>
<keyword evidence="2" id="KW-1133">Transmembrane helix</keyword>
<evidence type="ECO:0000313" key="3">
    <source>
        <dbReference type="EMBL" id="TVY82330.1"/>
    </source>
</evidence>
<proteinExistence type="predicted"/>
<dbReference type="PANTHER" id="PTHR35184">
    <property type="entry name" value="YALI0C10208P"/>
    <property type="match status" value="1"/>
</dbReference>
<name>A0A8T9CEI3_9HELO</name>
<dbReference type="InterPro" id="IPR021460">
    <property type="entry name" value="DUF3112"/>
</dbReference>
<dbReference type="EMBL" id="QGMK01000335">
    <property type="protein sequence ID" value="TVY82330.1"/>
    <property type="molecule type" value="Genomic_DNA"/>
</dbReference>
<evidence type="ECO:0000256" key="2">
    <source>
        <dbReference type="SAM" id="Phobius"/>
    </source>
</evidence>
<feature type="transmembrane region" description="Helical" evidence="2">
    <location>
        <begin position="326"/>
        <end position="350"/>
    </location>
</feature>
<keyword evidence="2" id="KW-0472">Membrane</keyword>
<protein>
    <submittedName>
        <fullName evidence="3">Uncharacterized protein</fullName>
    </submittedName>
</protein>
<reference evidence="3 4" key="1">
    <citation type="submission" date="2018-05" db="EMBL/GenBank/DDBJ databases">
        <title>Genome sequencing and assembly of the regulated plant pathogen Lachnellula willkommii and related sister species for the development of diagnostic species identification markers.</title>
        <authorList>
            <person name="Giroux E."/>
            <person name="Bilodeau G."/>
        </authorList>
    </citation>
    <scope>NUCLEOTIDE SEQUENCE [LARGE SCALE GENOMIC DNA]</scope>
    <source>
        <strain evidence="3 4">CBS 268.59</strain>
    </source>
</reference>
<feature type="transmembrane region" description="Helical" evidence="2">
    <location>
        <begin position="285"/>
        <end position="305"/>
    </location>
</feature>
<evidence type="ECO:0000313" key="4">
    <source>
        <dbReference type="Proteomes" id="UP000469558"/>
    </source>
</evidence>
<evidence type="ECO:0000256" key="1">
    <source>
        <dbReference type="SAM" id="MobiDB-lite"/>
    </source>
</evidence>
<gene>
    <name evidence="3" type="ORF">LSUE1_G004594</name>
</gene>
<dbReference type="Pfam" id="PF11309">
    <property type="entry name" value="DUF3112"/>
    <property type="match status" value="1"/>
</dbReference>
<dbReference type="AlphaFoldDB" id="A0A8T9CEI3"/>